<dbReference type="NCBIfam" id="NF001389">
    <property type="entry name" value="PRK00281.1-2"/>
    <property type="match status" value="1"/>
</dbReference>
<keyword evidence="6 14" id="KW-0812">Transmembrane</keyword>
<comment type="catalytic activity">
    <reaction evidence="13 14">
        <text>di-trans,octa-cis-undecaprenyl diphosphate + H2O = di-trans,octa-cis-undecaprenyl phosphate + phosphate + H(+)</text>
        <dbReference type="Rhea" id="RHEA:28094"/>
        <dbReference type="ChEBI" id="CHEBI:15377"/>
        <dbReference type="ChEBI" id="CHEBI:15378"/>
        <dbReference type="ChEBI" id="CHEBI:43474"/>
        <dbReference type="ChEBI" id="CHEBI:58405"/>
        <dbReference type="ChEBI" id="CHEBI:60392"/>
        <dbReference type="EC" id="3.6.1.27"/>
    </reaction>
</comment>
<feature type="transmembrane region" description="Helical" evidence="14">
    <location>
        <begin position="112"/>
        <end position="132"/>
    </location>
</feature>
<evidence type="ECO:0000313" key="15">
    <source>
        <dbReference type="EMBL" id="MBL0848886.1"/>
    </source>
</evidence>
<dbReference type="GO" id="GO:0046677">
    <property type="term" value="P:response to antibiotic"/>
    <property type="evidence" value="ECO:0007669"/>
    <property type="project" value="UniProtKB-UniRule"/>
</dbReference>
<evidence type="ECO:0000256" key="13">
    <source>
        <dbReference type="ARBA" id="ARBA00047594"/>
    </source>
</evidence>
<evidence type="ECO:0000256" key="8">
    <source>
        <dbReference type="ARBA" id="ARBA00022989"/>
    </source>
</evidence>
<dbReference type="GO" id="GO:0008360">
    <property type="term" value="P:regulation of cell shape"/>
    <property type="evidence" value="ECO:0007669"/>
    <property type="project" value="UniProtKB-KW"/>
</dbReference>
<evidence type="ECO:0000256" key="7">
    <source>
        <dbReference type="ARBA" id="ARBA00022801"/>
    </source>
</evidence>
<comment type="similarity">
    <text evidence="2 14">Belongs to the UppP family.</text>
</comment>
<name>A0A937AQ45_9HYPH</name>
<keyword evidence="10 14" id="KW-0046">Antibiotic resistance</keyword>
<proteinExistence type="inferred from homology"/>
<dbReference type="GO" id="GO:0005886">
    <property type="term" value="C:plasma membrane"/>
    <property type="evidence" value="ECO:0007669"/>
    <property type="project" value="UniProtKB-SubCell"/>
</dbReference>
<organism evidence="15 16">
    <name type="scientific">Candidatus Liberibacter ctenarytainae</name>
    <dbReference type="NCBI Taxonomy" id="2020335"/>
    <lineage>
        <taxon>Bacteria</taxon>
        <taxon>Pseudomonadati</taxon>
        <taxon>Pseudomonadota</taxon>
        <taxon>Alphaproteobacteria</taxon>
        <taxon>Hyphomicrobiales</taxon>
        <taxon>Rhizobiaceae</taxon>
        <taxon>Liberibacter</taxon>
    </lineage>
</organism>
<evidence type="ECO:0000256" key="2">
    <source>
        <dbReference type="ARBA" id="ARBA00010621"/>
    </source>
</evidence>
<dbReference type="GO" id="GO:0071555">
    <property type="term" value="P:cell wall organization"/>
    <property type="evidence" value="ECO:0007669"/>
    <property type="project" value="UniProtKB-KW"/>
</dbReference>
<evidence type="ECO:0000256" key="3">
    <source>
        <dbReference type="ARBA" id="ARBA00012374"/>
    </source>
</evidence>
<keyword evidence="14" id="KW-0573">Peptidoglycan synthesis</keyword>
<protein>
    <recommendedName>
        <fullName evidence="4 14">Undecaprenyl-diphosphatase</fullName>
        <ecNumber evidence="3 14">3.6.1.27</ecNumber>
    </recommendedName>
    <alternativeName>
        <fullName evidence="12 14">Bacitracin resistance protein</fullName>
    </alternativeName>
    <alternativeName>
        <fullName evidence="11 14">Undecaprenyl pyrophosphate phosphatase</fullName>
    </alternativeName>
</protein>
<feature type="transmembrane region" description="Helical" evidence="14">
    <location>
        <begin position="184"/>
        <end position="205"/>
    </location>
</feature>
<sequence length="267" mass="29565">MTEDSIFWVIILGIVEGITEFIPVSSTAHLLLISHFMDIKSPGNSFIVLVQLGAVAALLHFYFYRIMSIFSSLPFDASTRYFVISLFLGFFPSAVFGFFARDFIQSILFKETTIMFVMLIIGGFVLLGVDSVNFRPKYFDVQKYPLSLAVKIGLFQCFALVPGTSRSGSTIVGALVLGADKRSATEFSFFLAIPTIIGACALDFYKNHAVIVNDIGFSIIIGCCSSFVTGLIVIRYLLNFVSKRGYAVFALWRILVGSIGLFWDVFS</sequence>
<dbReference type="GO" id="GO:0009252">
    <property type="term" value="P:peptidoglycan biosynthetic process"/>
    <property type="evidence" value="ECO:0007669"/>
    <property type="project" value="UniProtKB-KW"/>
</dbReference>
<feature type="transmembrane region" description="Helical" evidence="14">
    <location>
        <begin position="6"/>
        <end position="33"/>
    </location>
</feature>
<keyword evidence="8 14" id="KW-1133">Transmembrane helix</keyword>
<evidence type="ECO:0000256" key="4">
    <source>
        <dbReference type="ARBA" id="ARBA00021581"/>
    </source>
</evidence>
<dbReference type="InterPro" id="IPR003824">
    <property type="entry name" value="UppP"/>
</dbReference>
<dbReference type="HAMAP" id="MF_01006">
    <property type="entry name" value="Undec_diphosphatase"/>
    <property type="match status" value="1"/>
</dbReference>
<evidence type="ECO:0000256" key="12">
    <source>
        <dbReference type="ARBA" id="ARBA00032932"/>
    </source>
</evidence>
<accession>A0A937AQ45</accession>
<comment type="subcellular location">
    <subcellularLocation>
        <location evidence="1 14">Cell membrane</location>
        <topology evidence="1 14">Multi-pass membrane protein</topology>
    </subcellularLocation>
</comment>
<evidence type="ECO:0000256" key="6">
    <source>
        <dbReference type="ARBA" id="ARBA00022692"/>
    </source>
</evidence>
<dbReference type="PANTHER" id="PTHR30622">
    <property type="entry name" value="UNDECAPRENYL-DIPHOSPHATASE"/>
    <property type="match status" value="1"/>
</dbReference>
<gene>
    <name evidence="14" type="primary">uppP</name>
    <name evidence="15" type="ORF">EU981_02130</name>
</gene>
<evidence type="ECO:0000256" key="1">
    <source>
        <dbReference type="ARBA" id="ARBA00004651"/>
    </source>
</evidence>
<evidence type="ECO:0000256" key="10">
    <source>
        <dbReference type="ARBA" id="ARBA00023251"/>
    </source>
</evidence>
<comment type="miscellaneous">
    <text evidence="14">Bacitracin is thought to be involved in the inhibition of peptidoglycan synthesis by sequestering undecaprenyl diphosphate, thereby reducing the pool of lipid carrier available.</text>
</comment>
<evidence type="ECO:0000256" key="5">
    <source>
        <dbReference type="ARBA" id="ARBA00022475"/>
    </source>
</evidence>
<evidence type="ECO:0000256" key="11">
    <source>
        <dbReference type="ARBA" id="ARBA00032707"/>
    </source>
</evidence>
<dbReference type="AlphaFoldDB" id="A0A937AQ45"/>
<feature type="transmembrane region" description="Helical" evidence="14">
    <location>
        <begin position="79"/>
        <end position="100"/>
    </location>
</feature>
<evidence type="ECO:0000256" key="14">
    <source>
        <dbReference type="HAMAP-Rule" id="MF_01006"/>
    </source>
</evidence>
<dbReference type="EC" id="3.6.1.27" evidence="3 14"/>
<keyword evidence="7 14" id="KW-0378">Hydrolase</keyword>
<dbReference type="PANTHER" id="PTHR30622:SF3">
    <property type="entry name" value="UNDECAPRENYL-DIPHOSPHATASE"/>
    <property type="match status" value="1"/>
</dbReference>
<keyword evidence="9 14" id="KW-0472">Membrane</keyword>
<keyword evidence="14" id="KW-0133">Cell shape</keyword>
<feature type="transmembrane region" description="Helical" evidence="14">
    <location>
        <begin position="217"/>
        <end position="238"/>
    </location>
</feature>
<keyword evidence="14" id="KW-0961">Cell wall biogenesis/degradation</keyword>
<comment type="function">
    <text evidence="14">Catalyzes the dephosphorylation of undecaprenyl diphosphate (UPP). Confers resistance to bacitracin.</text>
</comment>
<dbReference type="Pfam" id="PF02673">
    <property type="entry name" value="BacA"/>
    <property type="match status" value="1"/>
</dbReference>
<dbReference type="EMBL" id="SEOL01000003">
    <property type="protein sequence ID" value="MBL0848886.1"/>
    <property type="molecule type" value="Genomic_DNA"/>
</dbReference>
<evidence type="ECO:0000256" key="9">
    <source>
        <dbReference type="ARBA" id="ARBA00023136"/>
    </source>
</evidence>
<reference evidence="15" key="1">
    <citation type="submission" date="2019-02" db="EMBL/GenBank/DDBJ databases">
        <title>A novel Candidatus Liberibacter species associated with the New Zealand native fuchsia psyllid, Ctenarytaina fuchsiae.</title>
        <authorList>
            <person name="Thompson S.M."/>
            <person name="Jorgensen N."/>
            <person name="David C."/>
            <person name="Bulman S.R."/>
            <person name="Smith G.R."/>
        </authorList>
    </citation>
    <scope>NUCLEOTIDE SEQUENCE</scope>
    <source>
        <strain evidence="15">Oxford</strain>
    </source>
</reference>
<keyword evidence="5 14" id="KW-1003">Cell membrane</keyword>
<feature type="transmembrane region" description="Helical" evidence="14">
    <location>
        <begin position="45"/>
        <end position="67"/>
    </location>
</feature>
<evidence type="ECO:0000313" key="16">
    <source>
        <dbReference type="Proteomes" id="UP000736856"/>
    </source>
</evidence>
<dbReference type="GO" id="GO:0050380">
    <property type="term" value="F:undecaprenyl-diphosphatase activity"/>
    <property type="evidence" value="ECO:0007669"/>
    <property type="project" value="UniProtKB-UniRule"/>
</dbReference>
<comment type="caution">
    <text evidence="15">The sequence shown here is derived from an EMBL/GenBank/DDBJ whole genome shotgun (WGS) entry which is preliminary data.</text>
</comment>
<feature type="transmembrane region" description="Helical" evidence="14">
    <location>
        <begin position="245"/>
        <end position="263"/>
    </location>
</feature>
<dbReference type="Proteomes" id="UP000736856">
    <property type="component" value="Unassembled WGS sequence"/>
</dbReference>